<proteinExistence type="predicted"/>
<name>A0A0F9AZ72_9ZZZZ</name>
<gene>
    <name evidence="1" type="ORF">LCGC14_2592370</name>
</gene>
<accession>A0A0F9AZ72</accession>
<dbReference type="EMBL" id="LAZR01043551">
    <property type="protein sequence ID" value="KKL06807.1"/>
    <property type="molecule type" value="Genomic_DNA"/>
</dbReference>
<dbReference type="AlphaFoldDB" id="A0A0F9AZ72"/>
<organism evidence="1">
    <name type="scientific">marine sediment metagenome</name>
    <dbReference type="NCBI Taxonomy" id="412755"/>
    <lineage>
        <taxon>unclassified sequences</taxon>
        <taxon>metagenomes</taxon>
        <taxon>ecological metagenomes</taxon>
    </lineage>
</organism>
<evidence type="ECO:0000313" key="1">
    <source>
        <dbReference type="EMBL" id="KKL06807.1"/>
    </source>
</evidence>
<sequence>MTSDPPPAEAVCATCEHAERFHNPLDRVNHCHTCCWDSDHKLTVCTHPFAPVEEPEADAVAAARARVIDILYGAGCDYDPGYHVADDCGCMDEAAELVDALIAAARTEPTRVEGFAALRAVVRALVVAIDEGRDVRDAGHFALSPLEDVRRLAFKPAEPPVEGAPRELERTPKE</sequence>
<reference evidence="1" key="1">
    <citation type="journal article" date="2015" name="Nature">
        <title>Complex archaea that bridge the gap between prokaryotes and eukaryotes.</title>
        <authorList>
            <person name="Spang A."/>
            <person name="Saw J.H."/>
            <person name="Jorgensen S.L."/>
            <person name="Zaremba-Niedzwiedzka K."/>
            <person name="Martijn J."/>
            <person name="Lind A.E."/>
            <person name="van Eijk R."/>
            <person name="Schleper C."/>
            <person name="Guy L."/>
            <person name="Ettema T.J."/>
        </authorList>
    </citation>
    <scope>NUCLEOTIDE SEQUENCE</scope>
</reference>
<feature type="non-terminal residue" evidence="1">
    <location>
        <position position="174"/>
    </location>
</feature>
<protein>
    <submittedName>
        <fullName evidence="1">Uncharacterized protein</fullName>
    </submittedName>
</protein>
<comment type="caution">
    <text evidence="1">The sequence shown here is derived from an EMBL/GenBank/DDBJ whole genome shotgun (WGS) entry which is preliminary data.</text>
</comment>